<dbReference type="Ensembl" id="ENSMMOT00000022063.1">
    <property type="protein sequence ID" value="ENSMMOP00000021705.1"/>
    <property type="gene ID" value="ENSMMOG00000016494.1"/>
</dbReference>
<dbReference type="InterPro" id="IPR011598">
    <property type="entry name" value="bHLH_dom"/>
</dbReference>
<evidence type="ECO:0000313" key="9">
    <source>
        <dbReference type="Proteomes" id="UP000261620"/>
    </source>
</evidence>
<dbReference type="OMA" id="AVNMAKC"/>
<keyword evidence="5" id="KW-0539">Nucleus</keyword>
<sequence>MKFLQDSEDAKARRKVPSLKPLVERRRRERINRSLESLKTLLLQRQVKDTKHKVEKAEILENTVLFLQSTAAGNKARVGGGGGGQKDSFQEGFSTCLQRATRFLGPGGKGLWLGQALDTSLAAPFSTSDSHSADLRKGTEAPSSSSLLLRTSSRSLLQLIHRSGHRLCTPALFVVRCVQNCREHQRPPNPPQRPHRVASRESKQSPSQSHQVSQSLWRPWP</sequence>
<reference evidence="8" key="2">
    <citation type="submission" date="2025-09" db="UniProtKB">
        <authorList>
            <consortium name="Ensembl"/>
        </authorList>
    </citation>
    <scope>IDENTIFICATION</scope>
</reference>
<organism evidence="8 9">
    <name type="scientific">Mola mola</name>
    <name type="common">Ocean sunfish</name>
    <name type="synonym">Tetraodon mola</name>
    <dbReference type="NCBI Taxonomy" id="94237"/>
    <lineage>
        <taxon>Eukaryota</taxon>
        <taxon>Metazoa</taxon>
        <taxon>Chordata</taxon>
        <taxon>Craniata</taxon>
        <taxon>Vertebrata</taxon>
        <taxon>Euteleostomi</taxon>
        <taxon>Actinopterygii</taxon>
        <taxon>Neopterygii</taxon>
        <taxon>Teleostei</taxon>
        <taxon>Neoteleostei</taxon>
        <taxon>Acanthomorphata</taxon>
        <taxon>Eupercaria</taxon>
        <taxon>Tetraodontiformes</taxon>
        <taxon>Molidae</taxon>
        <taxon>Mola</taxon>
    </lineage>
</organism>
<evidence type="ECO:0000256" key="2">
    <source>
        <dbReference type="ARBA" id="ARBA00022491"/>
    </source>
</evidence>
<dbReference type="SUPFAM" id="SSF47459">
    <property type="entry name" value="HLH, helix-loop-helix DNA-binding domain"/>
    <property type="match status" value="1"/>
</dbReference>
<evidence type="ECO:0000256" key="4">
    <source>
        <dbReference type="ARBA" id="ARBA00023163"/>
    </source>
</evidence>
<dbReference type="PROSITE" id="PS50888">
    <property type="entry name" value="BHLH"/>
    <property type="match status" value="1"/>
</dbReference>
<keyword evidence="3" id="KW-0805">Transcription regulation</keyword>
<dbReference type="SMART" id="SM00353">
    <property type="entry name" value="HLH"/>
    <property type="match status" value="1"/>
</dbReference>
<evidence type="ECO:0000256" key="5">
    <source>
        <dbReference type="ARBA" id="ARBA00023242"/>
    </source>
</evidence>
<evidence type="ECO:0000259" key="7">
    <source>
        <dbReference type="PROSITE" id="PS50888"/>
    </source>
</evidence>
<keyword evidence="9" id="KW-1185">Reference proteome</keyword>
<feature type="compositionally biased region" description="Low complexity" evidence="6">
    <location>
        <begin position="204"/>
        <end position="215"/>
    </location>
</feature>
<feature type="region of interest" description="Disordered" evidence="6">
    <location>
        <begin position="183"/>
        <end position="221"/>
    </location>
</feature>
<evidence type="ECO:0000256" key="3">
    <source>
        <dbReference type="ARBA" id="ARBA00023015"/>
    </source>
</evidence>
<evidence type="ECO:0000313" key="8">
    <source>
        <dbReference type="Ensembl" id="ENSMMOP00000021705.1"/>
    </source>
</evidence>
<keyword evidence="2" id="KW-0678">Repressor</keyword>
<accession>A0A3Q3X1A1</accession>
<reference evidence="8" key="1">
    <citation type="submission" date="2025-08" db="UniProtKB">
        <authorList>
            <consortium name="Ensembl"/>
        </authorList>
    </citation>
    <scope>IDENTIFICATION</scope>
</reference>
<proteinExistence type="predicted"/>
<dbReference type="PANTHER" id="PTHR10985">
    <property type="entry name" value="BASIC HELIX-LOOP-HELIX TRANSCRIPTION FACTOR, HES-RELATED"/>
    <property type="match status" value="1"/>
</dbReference>
<dbReference type="AlphaFoldDB" id="A0A3Q3X1A1"/>
<name>A0A3Q3X1A1_MOLML</name>
<dbReference type="InterPro" id="IPR050370">
    <property type="entry name" value="HES_HEY"/>
</dbReference>
<dbReference type="Pfam" id="PF00010">
    <property type="entry name" value="HLH"/>
    <property type="match status" value="1"/>
</dbReference>
<protein>
    <recommendedName>
        <fullName evidence="7">BHLH domain-containing protein</fullName>
    </recommendedName>
</protein>
<dbReference type="GO" id="GO:0005634">
    <property type="term" value="C:nucleus"/>
    <property type="evidence" value="ECO:0007669"/>
    <property type="project" value="UniProtKB-SubCell"/>
</dbReference>
<comment type="subcellular location">
    <subcellularLocation>
        <location evidence="1">Nucleus</location>
    </subcellularLocation>
</comment>
<dbReference type="Proteomes" id="UP000261620">
    <property type="component" value="Unplaced"/>
</dbReference>
<feature type="region of interest" description="Disordered" evidence="6">
    <location>
        <begin position="125"/>
        <end position="146"/>
    </location>
</feature>
<dbReference type="GO" id="GO:0046983">
    <property type="term" value="F:protein dimerization activity"/>
    <property type="evidence" value="ECO:0007669"/>
    <property type="project" value="InterPro"/>
</dbReference>
<evidence type="ECO:0000256" key="6">
    <source>
        <dbReference type="SAM" id="MobiDB-lite"/>
    </source>
</evidence>
<keyword evidence="4" id="KW-0804">Transcription</keyword>
<evidence type="ECO:0000256" key="1">
    <source>
        <dbReference type="ARBA" id="ARBA00004123"/>
    </source>
</evidence>
<feature type="domain" description="BHLH" evidence="7">
    <location>
        <begin position="15"/>
        <end position="70"/>
    </location>
</feature>
<dbReference type="Gene3D" id="4.10.280.10">
    <property type="entry name" value="Helix-loop-helix DNA-binding domain"/>
    <property type="match status" value="1"/>
</dbReference>
<dbReference type="STRING" id="94237.ENSMMOP00000021705"/>
<dbReference type="InterPro" id="IPR036638">
    <property type="entry name" value="HLH_DNA-bd_sf"/>
</dbReference>